<dbReference type="Proteomes" id="UP001158067">
    <property type="component" value="Unassembled WGS sequence"/>
</dbReference>
<evidence type="ECO:0000313" key="2">
    <source>
        <dbReference type="EMBL" id="SMP62377.1"/>
    </source>
</evidence>
<name>A0ABY1Q9C6_9BACT</name>
<sequence length="63" mass="7276">MMDDERSLMATRMGIDQWSRQAPDESDYNLKAPNEPFHTPKPATPQPDSDRLAQRRKGLQLVH</sequence>
<comment type="caution">
    <text evidence="2">The sequence shown here is derived from an EMBL/GenBank/DDBJ whole genome shotgun (WGS) entry which is preliminary data.</text>
</comment>
<organism evidence="2 3">
    <name type="scientific">Neorhodopirellula lusitana</name>
    <dbReference type="NCBI Taxonomy" id="445327"/>
    <lineage>
        <taxon>Bacteria</taxon>
        <taxon>Pseudomonadati</taxon>
        <taxon>Planctomycetota</taxon>
        <taxon>Planctomycetia</taxon>
        <taxon>Pirellulales</taxon>
        <taxon>Pirellulaceae</taxon>
        <taxon>Neorhodopirellula</taxon>
    </lineage>
</organism>
<gene>
    <name evidence="2" type="ORF">SAMN06265222_107306</name>
</gene>
<accession>A0ABY1Q9C6</accession>
<reference evidence="2 3" key="1">
    <citation type="submission" date="2017-05" db="EMBL/GenBank/DDBJ databases">
        <authorList>
            <person name="Varghese N."/>
            <person name="Submissions S."/>
        </authorList>
    </citation>
    <scope>NUCLEOTIDE SEQUENCE [LARGE SCALE GENOMIC DNA]</scope>
    <source>
        <strain evidence="2 3">DSM 25457</strain>
    </source>
</reference>
<proteinExistence type="predicted"/>
<dbReference type="EMBL" id="FXUG01000007">
    <property type="protein sequence ID" value="SMP62377.1"/>
    <property type="molecule type" value="Genomic_DNA"/>
</dbReference>
<feature type="region of interest" description="Disordered" evidence="1">
    <location>
        <begin position="1"/>
        <end position="63"/>
    </location>
</feature>
<evidence type="ECO:0000313" key="3">
    <source>
        <dbReference type="Proteomes" id="UP001158067"/>
    </source>
</evidence>
<protein>
    <submittedName>
        <fullName evidence="2">Uncharacterized protein</fullName>
    </submittedName>
</protein>
<keyword evidence="3" id="KW-1185">Reference proteome</keyword>
<evidence type="ECO:0000256" key="1">
    <source>
        <dbReference type="SAM" id="MobiDB-lite"/>
    </source>
</evidence>
<feature type="compositionally biased region" description="Basic residues" evidence="1">
    <location>
        <begin position="54"/>
        <end position="63"/>
    </location>
</feature>